<dbReference type="AlphaFoldDB" id="A0A238H265"/>
<feature type="region of interest" description="Disordered" evidence="1">
    <location>
        <begin position="69"/>
        <end position="96"/>
    </location>
</feature>
<dbReference type="EMBL" id="FXAN01000039">
    <property type="protein sequence ID" value="SMF99240.1"/>
    <property type="molecule type" value="Genomic_DNA"/>
</dbReference>
<feature type="compositionally biased region" description="Basic and acidic residues" evidence="1">
    <location>
        <begin position="37"/>
        <end position="57"/>
    </location>
</feature>
<reference evidence="2 3" key="1">
    <citation type="submission" date="2017-04" db="EMBL/GenBank/DDBJ databases">
        <authorList>
            <person name="Afonso C.L."/>
            <person name="Miller P.J."/>
            <person name="Scott M.A."/>
            <person name="Spackman E."/>
            <person name="Goraichik I."/>
            <person name="Dimitrov K.M."/>
            <person name="Suarez D.L."/>
            <person name="Swayne D.E."/>
        </authorList>
    </citation>
    <scope>NUCLEOTIDE SEQUENCE [LARGE SCALE GENOMIC DNA]</scope>
    <source>
        <strain evidence="2">LMG 28154</strain>
    </source>
</reference>
<organism evidence="2 3">
    <name type="scientific">Burkholderia singularis</name>
    <dbReference type="NCBI Taxonomy" id="1503053"/>
    <lineage>
        <taxon>Bacteria</taxon>
        <taxon>Pseudomonadati</taxon>
        <taxon>Pseudomonadota</taxon>
        <taxon>Betaproteobacteria</taxon>
        <taxon>Burkholderiales</taxon>
        <taxon>Burkholderiaceae</taxon>
        <taxon>Burkholderia</taxon>
        <taxon>pseudomallei group</taxon>
    </lineage>
</organism>
<evidence type="ECO:0000313" key="2">
    <source>
        <dbReference type="EMBL" id="SMF99240.1"/>
    </source>
</evidence>
<protein>
    <submittedName>
        <fullName evidence="2">Uncharacterized protein</fullName>
    </submittedName>
</protein>
<dbReference type="Proteomes" id="UP000198460">
    <property type="component" value="Unassembled WGS sequence"/>
</dbReference>
<feature type="compositionally biased region" description="Basic residues" evidence="1">
    <location>
        <begin position="1"/>
        <end position="11"/>
    </location>
</feature>
<feature type="region of interest" description="Disordered" evidence="1">
    <location>
        <begin position="1"/>
        <end position="57"/>
    </location>
</feature>
<sequence>MRRPTARRTKWTKSIEKRPFVGESNRLRGKKQSAMRTEPHLPEKRHTMKNRCGENAEKCRKTRTCAARVPVSPHTQKTRAKAGFPADRAVRNYANE</sequence>
<evidence type="ECO:0000256" key="1">
    <source>
        <dbReference type="SAM" id="MobiDB-lite"/>
    </source>
</evidence>
<name>A0A238H265_9BURK</name>
<proteinExistence type="predicted"/>
<gene>
    <name evidence="2" type="ORF">BSIN_2461</name>
</gene>
<accession>A0A238H265</accession>
<evidence type="ECO:0000313" key="3">
    <source>
        <dbReference type="Proteomes" id="UP000198460"/>
    </source>
</evidence>